<comment type="caution">
    <text evidence="3">The sequence shown here is derived from an EMBL/GenBank/DDBJ whole genome shotgun (WGS) entry which is preliminary data.</text>
</comment>
<protein>
    <submittedName>
        <fullName evidence="3">Uncharacterized protein</fullName>
    </submittedName>
</protein>
<dbReference type="AlphaFoldDB" id="A0A9W6BBJ0"/>
<feature type="compositionally biased region" description="Pro residues" evidence="1">
    <location>
        <begin position="320"/>
        <end position="331"/>
    </location>
</feature>
<organism evidence="3 4">
    <name type="scientific">Pleodorina starrii</name>
    <dbReference type="NCBI Taxonomy" id="330485"/>
    <lineage>
        <taxon>Eukaryota</taxon>
        <taxon>Viridiplantae</taxon>
        <taxon>Chlorophyta</taxon>
        <taxon>core chlorophytes</taxon>
        <taxon>Chlorophyceae</taxon>
        <taxon>CS clade</taxon>
        <taxon>Chlamydomonadales</taxon>
        <taxon>Volvocaceae</taxon>
        <taxon>Pleodorina</taxon>
    </lineage>
</organism>
<feature type="transmembrane region" description="Helical" evidence="2">
    <location>
        <begin position="430"/>
        <end position="455"/>
    </location>
</feature>
<proteinExistence type="predicted"/>
<evidence type="ECO:0000256" key="2">
    <source>
        <dbReference type="SAM" id="Phobius"/>
    </source>
</evidence>
<evidence type="ECO:0000313" key="3">
    <source>
        <dbReference type="EMBL" id="GLC48516.1"/>
    </source>
</evidence>
<feature type="transmembrane region" description="Helical" evidence="2">
    <location>
        <begin position="20"/>
        <end position="41"/>
    </location>
</feature>
<feature type="region of interest" description="Disordered" evidence="1">
    <location>
        <begin position="244"/>
        <end position="277"/>
    </location>
</feature>
<feature type="transmembrane region" description="Helical" evidence="2">
    <location>
        <begin position="475"/>
        <end position="495"/>
    </location>
</feature>
<reference evidence="3 4" key="1">
    <citation type="journal article" date="2023" name="Commun. Biol.">
        <title>Reorganization of the ancestral sex-determining regions during the evolution of trioecy in Pleodorina starrii.</title>
        <authorList>
            <person name="Takahashi K."/>
            <person name="Suzuki S."/>
            <person name="Kawai-Toyooka H."/>
            <person name="Yamamoto K."/>
            <person name="Hamaji T."/>
            <person name="Ootsuki R."/>
            <person name="Yamaguchi H."/>
            <person name="Kawachi M."/>
            <person name="Higashiyama T."/>
            <person name="Nozaki H."/>
        </authorList>
    </citation>
    <scope>NUCLEOTIDE SEQUENCE [LARGE SCALE GENOMIC DNA]</scope>
    <source>
        <strain evidence="3 4">NIES-4479</strain>
    </source>
</reference>
<feature type="compositionally biased region" description="Low complexity" evidence="1">
    <location>
        <begin position="244"/>
        <end position="267"/>
    </location>
</feature>
<keyword evidence="2" id="KW-0472">Membrane</keyword>
<feature type="region of interest" description="Disordered" evidence="1">
    <location>
        <begin position="120"/>
        <end position="142"/>
    </location>
</feature>
<feature type="region of interest" description="Disordered" evidence="1">
    <location>
        <begin position="310"/>
        <end position="332"/>
    </location>
</feature>
<evidence type="ECO:0000313" key="4">
    <source>
        <dbReference type="Proteomes" id="UP001165080"/>
    </source>
</evidence>
<feature type="transmembrane region" description="Helical" evidence="2">
    <location>
        <begin position="399"/>
        <end position="418"/>
    </location>
</feature>
<keyword evidence="4" id="KW-1185">Reference proteome</keyword>
<keyword evidence="2" id="KW-0812">Transmembrane</keyword>
<name>A0A9W6BBJ0_9CHLO</name>
<dbReference type="Proteomes" id="UP001165080">
    <property type="component" value="Unassembled WGS sequence"/>
</dbReference>
<feature type="transmembrane region" description="Helical" evidence="2">
    <location>
        <begin position="354"/>
        <end position="379"/>
    </location>
</feature>
<accession>A0A9W6BBJ0</accession>
<keyword evidence="2" id="KW-1133">Transmembrane helix</keyword>
<gene>
    <name evidence="3" type="primary">PLESTBF000055</name>
    <name evidence="3" type="ORF">PLESTB_000106600</name>
</gene>
<dbReference type="EMBL" id="BRXU01000001">
    <property type="protein sequence ID" value="GLC48516.1"/>
    <property type="molecule type" value="Genomic_DNA"/>
</dbReference>
<evidence type="ECO:0000256" key="1">
    <source>
        <dbReference type="SAM" id="MobiDB-lite"/>
    </source>
</evidence>
<sequence length="497" mass="50318">MTAKLPDPVLGGVIKAAASSGALVGGVLAGSALTSASASFFSAMTKSSSILQSAYHIQVLSMSANLASPGVSATYRRVARFLRWSVMSIKGNLPVLDSAFSKQQQVDATGGVSSALGVASELPSNDTANGAAPGSPPPGSGPQAAMIMAQTVKAEFPTPSAAIRHGQAPARALAAAVPAALEPQEPQAAAMSRPTVSPTTTVPTAATVGNKSLAVAGVERAPPPPAAMSSAAGSRDALISWLRSVSQSSPGSSGNGTLNSGNSTGSRDGTGGSRGQDMSALYVIGGGDADGNGAGAMTVDASGRVLVLNNGTDGPTASLAPPPPTSPPPPGGGGLLAVDGSAYKRAFLKDSQDLLYTLATAGLLIGVTGLGHTVMIIVYKKFMGPDLPPTLQFPRVEMGLAGPLLVGLAFYACLAIGVPGDKFNAGWIPALLVLWFLVLPYLTLLWWLTVCRWYLEEKGHMGLAVGIHQRAPTKLVLQMTAVPVLLAASALVQMLRR</sequence>